<accession>A0ABQ5J987</accession>
<sequence length="158" mass="18518">MCDRGATSTLMRKTDKERRIFDLLLQVVYHCNLQTQLRERGLEDLKIREIVTPLNVHHPKRYVSLEDPLQILSIEQFVFSRTGLLHFKVKELESRERLLTIARPANLPFMRKTSRERLPPNLEHLVSEEQDKTCLVSLTSAKELYDLTQAADNFSRET</sequence>
<dbReference type="Proteomes" id="UP001151760">
    <property type="component" value="Unassembled WGS sequence"/>
</dbReference>
<keyword evidence="2" id="KW-1185">Reference proteome</keyword>
<reference evidence="1" key="2">
    <citation type="submission" date="2022-01" db="EMBL/GenBank/DDBJ databases">
        <authorList>
            <person name="Yamashiro T."/>
            <person name="Shiraishi A."/>
            <person name="Satake H."/>
            <person name="Nakayama K."/>
        </authorList>
    </citation>
    <scope>NUCLEOTIDE SEQUENCE</scope>
</reference>
<proteinExistence type="predicted"/>
<name>A0ABQ5J987_9ASTR</name>
<dbReference type="EMBL" id="BQNB010021673">
    <property type="protein sequence ID" value="GJU08851.1"/>
    <property type="molecule type" value="Genomic_DNA"/>
</dbReference>
<evidence type="ECO:0000313" key="2">
    <source>
        <dbReference type="Proteomes" id="UP001151760"/>
    </source>
</evidence>
<reference evidence="1" key="1">
    <citation type="journal article" date="2022" name="Int. J. Mol. Sci.">
        <title>Draft Genome of Tanacetum Coccineum: Genomic Comparison of Closely Related Tanacetum-Family Plants.</title>
        <authorList>
            <person name="Yamashiro T."/>
            <person name="Shiraishi A."/>
            <person name="Nakayama K."/>
            <person name="Satake H."/>
        </authorList>
    </citation>
    <scope>NUCLEOTIDE SEQUENCE</scope>
</reference>
<evidence type="ECO:0000313" key="1">
    <source>
        <dbReference type="EMBL" id="GJU08851.1"/>
    </source>
</evidence>
<gene>
    <name evidence="1" type="ORF">Tco_1125281</name>
</gene>
<organism evidence="1 2">
    <name type="scientific">Tanacetum coccineum</name>
    <dbReference type="NCBI Taxonomy" id="301880"/>
    <lineage>
        <taxon>Eukaryota</taxon>
        <taxon>Viridiplantae</taxon>
        <taxon>Streptophyta</taxon>
        <taxon>Embryophyta</taxon>
        <taxon>Tracheophyta</taxon>
        <taxon>Spermatophyta</taxon>
        <taxon>Magnoliopsida</taxon>
        <taxon>eudicotyledons</taxon>
        <taxon>Gunneridae</taxon>
        <taxon>Pentapetalae</taxon>
        <taxon>asterids</taxon>
        <taxon>campanulids</taxon>
        <taxon>Asterales</taxon>
        <taxon>Asteraceae</taxon>
        <taxon>Asteroideae</taxon>
        <taxon>Anthemideae</taxon>
        <taxon>Anthemidinae</taxon>
        <taxon>Tanacetum</taxon>
    </lineage>
</organism>
<protein>
    <submittedName>
        <fullName evidence="1">Uncharacterized protein</fullName>
    </submittedName>
</protein>
<comment type="caution">
    <text evidence="1">The sequence shown here is derived from an EMBL/GenBank/DDBJ whole genome shotgun (WGS) entry which is preliminary data.</text>
</comment>